<evidence type="ECO:0000256" key="8">
    <source>
        <dbReference type="PROSITE-ProRule" id="PRU00175"/>
    </source>
</evidence>
<dbReference type="PANTHER" id="PTHR15710">
    <property type="entry name" value="E3 UBIQUITIN-PROTEIN LIGASE PRAJA"/>
    <property type="match status" value="1"/>
</dbReference>
<feature type="transmembrane region" description="Helical" evidence="10">
    <location>
        <begin position="310"/>
        <end position="328"/>
    </location>
</feature>
<keyword evidence="7" id="KW-0862">Zinc</keyword>
<dbReference type="SMART" id="SM00184">
    <property type="entry name" value="RING"/>
    <property type="match status" value="1"/>
</dbReference>
<dbReference type="OrthoDB" id="8062037at2759"/>
<evidence type="ECO:0000259" key="11">
    <source>
        <dbReference type="PROSITE" id="PS50089"/>
    </source>
</evidence>
<keyword evidence="6" id="KW-0833">Ubl conjugation pathway</keyword>
<evidence type="ECO:0000256" key="1">
    <source>
        <dbReference type="ARBA" id="ARBA00000900"/>
    </source>
</evidence>
<comment type="caution">
    <text evidence="12">The sequence shown here is derived from an EMBL/GenBank/DDBJ whole genome shotgun (WGS) entry which is preliminary data.</text>
</comment>
<accession>A0A8J5T7I3</accession>
<evidence type="ECO:0000256" key="3">
    <source>
        <dbReference type="ARBA" id="ARBA00022679"/>
    </source>
</evidence>
<dbReference type="InterPro" id="IPR001841">
    <property type="entry name" value="Znf_RING"/>
</dbReference>
<comment type="catalytic activity">
    <reaction evidence="1">
        <text>S-ubiquitinyl-[E2 ubiquitin-conjugating enzyme]-L-cysteine + [acceptor protein]-L-lysine = [E2 ubiquitin-conjugating enzyme]-L-cysteine + N(6)-ubiquitinyl-[acceptor protein]-L-lysine.</text>
        <dbReference type="EC" id="2.3.2.27"/>
    </reaction>
</comment>
<dbReference type="AlphaFoldDB" id="A0A8J5T7I3"/>
<evidence type="ECO:0000256" key="5">
    <source>
        <dbReference type="ARBA" id="ARBA00022771"/>
    </source>
</evidence>
<evidence type="ECO:0000313" key="12">
    <source>
        <dbReference type="EMBL" id="KAG8077095.1"/>
    </source>
</evidence>
<dbReference type="Pfam" id="PF13639">
    <property type="entry name" value="zf-RING_2"/>
    <property type="match status" value="1"/>
</dbReference>
<dbReference type="GO" id="GO:0061630">
    <property type="term" value="F:ubiquitin protein ligase activity"/>
    <property type="evidence" value="ECO:0007669"/>
    <property type="project" value="UniProtKB-EC"/>
</dbReference>
<keyword evidence="3" id="KW-0808">Transferase</keyword>
<feature type="region of interest" description="Disordered" evidence="9">
    <location>
        <begin position="80"/>
        <end position="129"/>
    </location>
</feature>
<evidence type="ECO:0000256" key="7">
    <source>
        <dbReference type="ARBA" id="ARBA00022833"/>
    </source>
</evidence>
<keyword evidence="10" id="KW-0812">Transmembrane</keyword>
<feature type="region of interest" description="Disordered" evidence="9">
    <location>
        <begin position="280"/>
        <end position="301"/>
    </location>
</feature>
<proteinExistence type="predicted"/>
<feature type="compositionally biased region" description="Basic and acidic residues" evidence="9">
    <location>
        <begin position="231"/>
        <end position="249"/>
    </location>
</feature>
<dbReference type="CDD" id="cd16667">
    <property type="entry name" value="RING-H2_RNF126-like"/>
    <property type="match status" value="1"/>
</dbReference>
<feature type="domain" description="RING-type" evidence="11">
    <location>
        <begin position="186"/>
        <end position="227"/>
    </location>
</feature>
<sequence length="329" mass="35987">MSMGAVNGGLQRRSWRLYWCYVCRRVLRVISSSPTSDVLCPRCFGRFLDEIDLPVPRVRAVYPPTDPFFQPPYLPFEGPGRWVLHTGDDDNPTGTDGAEPRQPGVRRRRLPSPPPVPGMRRPDGADDDLPAIDPGDYFAGPNLNALIDALTQDDRPGPAAAPELAIESLPTVRISPSHLSVDGSECPVCKEEFELGEAARELPCKHAYHSDCIVPWLRLHNSCPVCRQELPEPEHEADGEPQDSRSGLREEEETEPPGPVMAGWGPLALLLMLLEPDINGAGHGRSGREQDDDDADTDTNAGGGGANVSAILQSFFLVATCFFFLSFLI</sequence>
<name>A0A8J5T7I3_ZIZPA</name>
<dbReference type="PROSITE" id="PS50089">
    <property type="entry name" value="ZF_RING_2"/>
    <property type="match status" value="1"/>
</dbReference>
<evidence type="ECO:0000256" key="2">
    <source>
        <dbReference type="ARBA" id="ARBA00012483"/>
    </source>
</evidence>
<reference evidence="12" key="2">
    <citation type="submission" date="2021-02" db="EMBL/GenBank/DDBJ databases">
        <authorList>
            <person name="Kimball J.A."/>
            <person name="Haas M.W."/>
            <person name="Macchietto M."/>
            <person name="Kono T."/>
            <person name="Duquette J."/>
            <person name="Shao M."/>
        </authorList>
    </citation>
    <scope>NUCLEOTIDE SEQUENCE</scope>
    <source>
        <tissue evidence="12">Fresh leaf tissue</tissue>
    </source>
</reference>
<keyword evidence="10" id="KW-1133">Transmembrane helix</keyword>
<protein>
    <recommendedName>
        <fullName evidence="2">RING-type E3 ubiquitin transferase</fullName>
        <ecNumber evidence="2">2.3.2.27</ecNumber>
    </recommendedName>
</protein>
<dbReference type="Pfam" id="PF14369">
    <property type="entry name" value="Zn_ribbon_19"/>
    <property type="match status" value="1"/>
</dbReference>
<dbReference type="GO" id="GO:0005737">
    <property type="term" value="C:cytoplasm"/>
    <property type="evidence" value="ECO:0007669"/>
    <property type="project" value="TreeGrafter"/>
</dbReference>
<evidence type="ECO:0000256" key="4">
    <source>
        <dbReference type="ARBA" id="ARBA00022723"/>
    </source>
</evidence>
<keyword evidence="10" id="KW-0472">Membrane</keyword>
<organism evidence="12 13">
    <name type="scientific">Zizania palustris</name>
    <name type="common">Northern wild rice</name>
    <dbReference type="NCBI Taxonomy" id="103762"/>
    <lineage>
        <taxon>Eukaryota</taxon>
        <taxon>Viridiplantae</taxon>
        <taxon>Streptophyta</taxon>
        <taxon>Embryophyta</taxon>
        <taxon>Tracheophyta</taxon>
        <taxon>Spermatophyta</taxon>
        <taxon>Magnoliopsida</taxon>
        <taxon>Liliopsida</taxon>
        <taxon>Poales</taxon>
        <taxon>Poaceae</taxon>
        <taxon>BOP clade</taxon>
        <taxon>Oryzoideae</taxon>
        <taxon>Oryzeae</taxon>
        <taxon>Zizaniinae</taxon>
        <taxon>Zizania</taxon>
    </lineage>
</organism>
<dbReference type="InterPro" id="IPR039525">
    <property type="entry name" value="RNF126-like_zinc-ribbon"/>
</dbReference>
<dbReference type="GO" id="GO:0008270">
    <property type="term" value="F:zinc ion binding"/>
    <property type="evidence" value="ECO:0007669"/>
    <property type="project" value="UniProtKB-KW"/>
</dbReference>
<dbReference type="Proteomes" id="UP000729402">
    <property type="component" value="Unassembled WGS sequence"/>
</dbReference>
<evidence type="ECO:0000256" key="9">
    <source>
        <dbReference type="SAM" id="MobiDB-lite"/>
    </source>
</evidence>
<dbReference type="EMBL" id="JAAALK010000283">
    <property type="protein sequence ID" value="KAG8077095.1"/>
    <property type="molecule type" value="Genomic_DNA"/>
</dbReference>
<dbReference type="GO" id="GO:0016567">
    <property type="term" value="P:protein ubiquitination"/>
    <property type="evidence" value="ECO:0007669"/>
    <property type="project" value="TreeGrafter"/>
</dbReference>
<keyword evidence="4" id="KW-0479">Metal-binding</keyword>
<dbReference type="PANTHER" id="PTHR15710:SF18">
    <property type="entry name" value="RING-TYPE E3 UBIQUITIN TRANSFERASE"/>
    <property type="match status" value="1"/>
</dbReference>
<evidence type="ECO:0000256" key="10">
    <source>
        <dbReference type="SAM" id="Phobius"/>
    </source>
</evidence>
<reference evidence="12" key="1">
    <citation type="journal article" date="2021" name="bioRxiv">
        <title>Whole Genome Assembly and Annotation of Northern Wild Rice, Zizania palustris L., Supports a Whole Genome Duplication in the Zizania Genus.</title>
        <authorList>
            <person name="Haas M."/>
            <person name="Kono T."/>
            <person name="Macchietto M."/>
            <person name="Millas R."/>
            <person name="McGilp L."/>
            <person name="Shao M."/>
            <person name="Duquette J."/>
            <person name="Hirsch C.N."/>
            <person name="Kimball J."/>
        </authorList>
    </citation>
    <scope>NUCLEOTIDE SEQUENCE</scope>
    <source>
        <tissue evidence="12">Fresh leaf tissue</tissue>
    </source>
</reference>
<evidence type="ECO:0000256" key="6">
    <source>
        <dbReference type="ARBA" id="ARBA00022786"/>
    </source>
</evidence>
<dbReference type="FunFam" id="3.30.40.10:FF:000022">
    <property type="entry name" value="E3 ubiquitin-protein ligase RING1-like"/>
    <property type="match status" value="1"/>
</dbReference>
<dbReference type="EC" id="2.3.2.27" evidence="2"/>
<keyword evidence="5 8" id="KW-0863">Zinc-finger</keyword>
<evidence type="ECO:0000313" key="13">
    <source>
        <dbReference type="Proteomes" id="UP000729402"/>
    </source>
</evidence>
<gene>
    <name evidence="12" type="ORF">GUJ93_ZPchr0006g41879</name>
</gene>
<keyword evidence="13" id="KW-1185">Reference proteome</keyword>
<feature type="region of interest" description="Disordered" evidence="9">
    <location>
        <begin position="231"/>
        <end position="261"/>
    </location>
</feature>